<dbReference type="GO" id="GO:0016787">
    <property type="term" value="F:hydrolase activity"/>
    <property type="evidence" value="ECO:0007669"/>
    <property type="project" value="UniProtKB-KW"/>
</dbReference>
<reference evidence="4 5" key="1">
    <citation type="journal article" date="2020" name="ISME J.">
        <title>Uncovering the hidden diversity of litter-decomposition mechanisms in mushroom-forming fungi.</title>
        <authorList>
            <person name="Floudas D."/>
            <person name="Bentzer J."/>
            <person name="Ahren D."/>
            <person name="Johansson T."/>
            <person name="Persson P."/>
            <person name="Tunlid A."/>
        </authorList>
    </citation>
    <scope>NUCLEOTIDE SEQUENCE [LARGE SCALE GENOMIC DNA]</scope>
    <source>
        <strain evidence="4 5">CBS 291.85</strain>
    </source>
</reference>
<comment type="caution">
    <text evidence="4">The sequence shown here is derived from an EMBL/GenBank/DDBJ whole genome shotgun (WGS) entry which is preliminary data.</text>
</comment>
<dbReference type="InterPro" id="IPR012338">
    <property type="entry name" value="Beta-lactam/transpept-like"/>
</dbReference>
<dbReference type="AlphaFoldDB" id="A0A8H5LIP2"/>
<evidence type="ECO:0000259" key="3">
    <source>
        <dbReference type="Pfam" id="PF00144"/>
    </source>
</evidence>
<keyword evidence="2" id="KW-0378">Hydrolase</keyword>
<evidence type="ECO:0000256" key="1">
    <source>
        <dbReference type="ARBA" id="ARBA00009009"/>
    </source>
</evidence>
<comment type="similarity">
    <text evidence="1">Belongs to the class-A beta-lactamase family.</text>
</comment>
<keyword evidence="5" id="KW-1185">Reference proteome</keyword>
<proteinExistence type="inferred from homology"/>
<accession>A0A8H5LIP2</accession>
<dbReference type="InterPro" id="IPR001466">
    <property type="entry name" value="Beta-lactam-related"/>
</dbReference>
<sequence length="295" mass="33770">MTLRHLLTHTSGMSYGTLHPQIVRYAKYMNRMPEAMCPSLPDHSLFPLLFEPGEGWHYGFSTDWVGVVVERLSGCATLGEYFAKHIWGPLGANENDWTFRPQNWLGKPGYSRVEMQMRQPDGSMKEAKVMPLPTPGLYDGSGKFDSGGGGLYMKPVDFMKLLESLMLNDEVLLRKETRDQMFIPQLQDNKDLMAGVEWRGKMQPPFCENPFLAGLPLGTQINWGLGGMLMMENIEGKRKPGTMWWDGLPNLFWWIDPSSQLTGFWATQIFPTGERTVLKYFSYFEKAVYEELKKD</sequence>
<dbReference type="PANTHER" id="PTHR43283">
    <property type="entry name" value="BETA-LACTAMASE-RELATED"/>
    <property type="match status" value="1"/>
</dbReference>
<feature type="domain" description="Beta-lactamase-related" evidence="3">
    <location>
        <begin position="1"/>
        <end position="275"/>
    </location>
</feature>
<dbReference type="EMBL" id="JAACJM010000047">
    <property type="protein sequence ID" value="KAF5358955.1"/>
    <property type="molecule type" value="Genomic_DNA"/>
</dbReference>
<dbReference type="Gene3D" id="3.40.710.10">
    <property type="entry name" value="DD-peptidase/beta-lactamase superfamily"/>
    <property type="match status" value="1"/>
</dbReference>
<dbReference type="SUPFAM" id="SSF56601">
    <property type="entry name" value="beta-lactamase/transpeptidase-like"/>
    <property type="match status" value="1"/>
</dbReference>
<evidence type="ECO:0000256" key="2">
    <source>
        <dbReference type="ARBA" id="ARBA00022801"/>
    </source>
</evidence>
<dbReference type="OrthoDB" id="428260at2759"/>
<dbReference type="Proteomes" id="UP000559256">
    <property type="component" value="Unassembled WGS sequence"/>
</dbReference>
<evidence type="ECO:0000313" key="5">
    <source>
        <dbReference type="Proteomes" id="UP000559256"/>
    </source>
</evidence>
<dbReference type="InterPro" id="IPR050789">
    <property type="entry name" value="Diverse_Enzym_Activities"/>
</dbReference>
<organism evidence="4 5">
    <name type="scientific">Tetrapyrgos nigripes</name>
    <dbReference type="NCBI Taxonomy" id="182062"/>
    <lineage>
        <taxon>Eukaryota</taxon>
        <taxon>Fungi</taxon>
        <taxon>Dikarya</taxon>
        <taxon>Basidiomycota</taxon>
        <taxon>Agaricomycotina</taxon>
        <taxon>Agaricomycetes</taxon>
        <taxon>Agaricomycetidae</taxon>
        <taxon>Agaricales</taxon>
        <taxon>Marasmiineae</taxon>
        <taxon>Marasmiaceae</taxon>
        <taxon>Tetrapyrgos</taxon>
    </lineage>
</organism>
<dbReference type="Pfam" id="PF00144">
    <property type="entry name" value="Beta-lactamase"/>
    <property type="match status" value="1"/>
</dbReference>
<evidence type="ECO:0000313" key="4">
    <source>
        <dbReference type="EMBL" id="KAF5358955.1"/>
    </source>
</evidence>
<dbReference type="PANTHER" id="PTHR43283:SF17">
    <property type="entry name" value="(LOVD), PUTATIVE (AFU_ORTHOLOGUE AFUA_5G00920)-RELATED"/>
    <property type="match status" value="1"/>
</dbReference>
<name>A0A8H5LIP2_9AGAR</name>
<protein>
    <recommendedName>
        <fullName evidence="3">Beta-lactamase-related domain-containing protein</fullName>
    </recommendedName>
</protein>
<gene>
    <name evidence="4" type="ORF">D9758_004909</name>
</gene>